<evidence type="ECO:0000259" key="2">
    <source>
        <dbReference type="PROSITE" id="PS51352"/>
    </source>
</evidence>
<sequence>MIKKATAAILLLTLIVIFIYNVTDNGTENEMQQMVNNQASANNLKAGQAAPDLSLESLEAKQINLSDFKGKKVLLNFWATWCGPCKEEIPALEQLKQEYGNEVEILAVNATATELDGIEKVKSFKEQANVSFRILLDKESKAVDTYRVLNIPTSYFIGSDGNIKQTVTGPMTYEFMENTLKSFD</sequence>
<dbReference type="InterPro" id="IPR036249">
    <property type="entry name" value="Thioredoxin-like_sf"/>
</dbReference>
<accession>A0A1G9MBI8</accession>
<dbReference type="InterPro" id="IPR013766">
    <property type="entry name" value="Thioredoxin_domain"/>
</dbReference>
<evidence type="ECO:0000256" key="1">
    <source>
        <dbReference type="ARBA" id="ARBA00023157"/>
    </source>
</evidence>
<dbReference type="GO" id="GO:0016209">
    <property type="term" value="F:antioxidant activity"/>
    <property type="evidence" value="ECO:0007669"/>
    <property type="project" value="InterPro"/>
</dbReference>
<dbReference type="Pfam" id="PF00578">
    <property type="entry name" value="AhpC-TSA"/>
    <property type="match status" value="1"/>
</dbReference>
<dbReference type="AlphaFoldDB" id="A0A1G9MBI8"/>
<dbReference type="GO" id="GO:0016491">
    <property type="term" value="F:oxidoreductase activity"/>
    <property type="evidence" value="ECO:0007669"/>
    <property type="project" value="InterPro"/>
</dbReference>
<dbReference type="Proteomes" id="UP000182347">
    <property type="component" value="Unassembled WGS sequence"/>
</dbReference>
<organism evidence="3 4">
    <name type="scientific">Sediminibacillus halophilus</name>
    <dbReference type="NCBI Taxonomy" id="482461"/>
    <lineage>
        <taxon>Bacteria</taxon>
        <taxon>Bacillati</taxon>
        <taxon>Bacillota</taxon>
        <taxon>Bacilli</taxon>
        <taxon>Bacillales</taxon>
        <taxon>Bacillaceae</taxon>
        <taxon>Sediminibacillus</taxon>
    </lineage>
</organism>
<evidence type="ECO:0000313" key="4">
    <source>
        <dbReference type="Proteomes" id="UP000182347"/>
    </source>
</evidence>
<dbReference type="PROSITE" id="PS51352">
    <property type="entry name" value="THIOREDOXIN_2"/>
    <property type="match status" value="1"/>
</dbReference>
<evidence type="ECO:0000313" key="3">
    <source>
        <dbReference type="EMBL" id="SDL71025.1"/>
    </source>
</evidence>
<reference evidence="4" key="1">
    <citation type="submission" date="2016-10" db="EMBL/GenBank/DDBJ databases">
        <authorList>
            <person name="Varghese N."/>
            <person name="Submissions S."/>
        </authorList>
    </citation>
    <scope>NUCLEOTIDE SEQUENCE [LARGE SCALE GENOMIC DNA]</scope>
    <source>
        <strain evidence="4">CGMCC 1.6199</strain>
    </source>
</reference>
<feature type="domain" description="Thioredoxin" evidence="2">
    <location>
        <begin position="44"/>
        <end position="184"/>
    </location>
</feature>
<dbReference type="Gene3D" id="3.40.30.10">
    <property type="entry name" value="Glutaredoxin"/>
    <property type="match status" value="1"/>
</dbReference>
<keyword evidence="1" id="KW-1015">Disulfide bond</keyword>
<dbReference type="PANTHER" id="PTHR42852">
    <property type="entry name" value="THIOL:DISULFIDE INTERCHANGE PROTEIN DSBE"/>
    <property type="match status" value="1"/>
</dbReference>
<dbReference type="RefSeq" id="WP_074597278.1">
    <property type="nucleotide sequence ID" value="NZ_FNHF01000001.1"/>
</dbReference>
<keyword evidence="4" id="KW-1185">Reference proteome</keyword>
<dbReference type="InterPro" id="IPR017937">
    <property type="entry name" value="Thioredoxin_CS"/>
</dbReference>
<dbReference type="EMBL" id="FNHF01000001">
    <property type="protein sequence ID" value="SDL71025.1"/>
    <property type="molecule type" value="Genomic_DNA"/>
</dbReference>
<name>A0A1G9MBI8_9BACI</name>
<dbReference type="InterPro" id="IPR000866">
    <property type="entry name" value="AhpC/TSA"/>
</dbReference>
<dbReference type="SUPFAM" id="SSF52833">
    <property type="entry name" value="Thioredoxin-like"/>
    <property type="match status" value="1"/>
</dbReference>
<dbReference type="InterPro" id="IPR050553">
    <property type="entry name" value="Thioredoxin_ResA/DsbE_sf"/>
</dbReference>
<gene>
    <name evidence="3" type="ORF">SAMN05216244_0497</name>
</gene>
<dbReference type="PROSITE" id="PS00194">
    <property type="entry name" value="THIOREDOXIN_1"/>
    <property type="match status" value="1"/>
</dbReference>
<dbReference type="PANTHER" id="PTHR42852:SF1">
    <property type="entry name" value="THIOREDOXIN-LIKE PROTEIN YNEN"/>
    <property type="match status" value="1"/>
</dbReference>
<dbReference type="STRING" id="482461.SAMN05216244_0497"/>
<protein>
    <submittedName>
        <fullName evidence="3">Peroxiredoxin</fullName>
    </submittedName>
</protein>
<dbReference type="CDD" id="cd02966">
    <property type="entry name" value="TlpA_like_family"/>
    <property type="match status" value="1"/>
</dbReference>
<proteinExistence type="predicted"/>